<name>A0A7U2QZJ9_ASPFN</name>
<sequence>MRDEIGMEIGTRDCVFFWLTNSFKVALVFGTASWVRAHLGPVRFGTCLFPRVRDCVGGWGVGFGRDTCGVCSLCFLFLSFILFYFIFFFAGFCVFSLCCLGGLVLGLVDLVALVTCFEGRFVVVQFGDGSWPCLFRIRC</sequence>
<organism evidence="2 3">
    <name type="scientific">Aspergillus flavus (strain ATCC 200026 / FGSC A1120 / IAM 13836 / NRRL 3357 / JCM 12722 / SRRC 167)</name>
    <dbReference type="NCBI Taxonomy" id="332952"/>
    <lineage>
        <taxon>Eukaryota</taxon>
        <taxon>Fungi</taxon>
        <taxon>Dikarya</taxon>
        <taxon>Ascomycota</taxon>
        <taxon>Pezizomycotina</taxon>
        <taxon>Eurotiomycetes</taxon>
        <taxon>Eurotiomycetidae</taxon>
        <taxon>Eurotiales</taxon>
        <taxon>Aspergillaceae</taxon>
        <taxon>Aspergillus</taxon>
        <taxon>Aspergillus subgen. Circumdati</taxon>
    </lineage>
</organism>
<dbReference type="AlphaFoldDB" id="A0A7U2QZJ9"/>
<reference evidence="3" key="1">
    <citation type="journal article" date="2021" name="G3 (Bethesda)">
        <title>Chromosome assembled and annotated genome sequence of Aspergillus flavus NRRL 3357.</title>
        <authorList>
            <person name="Skerker J.M."/>
            <person name="Pianalto K.M."/>
            <person name="Mondo S.J."/>
            <person name="Yang K."/>
            <person name="Arkin A.P."/>
            <person name="Keller N.P."/>
            <person name="Grigoriev I.V."/>
            <person name="Louise Glass N.L."/>
        </authorList>
    </citation>
    <scope>NUCLEOTIDE SEQUENCE [LARGE SCALE GENOMIC DNA]</scope>
    <source>
        <strain evidence="3">ATCC 200026 / FGSC A1120 / IAM 13836 / NRRL 3357 / JCM 12722 / SRRC 167</strain>
    </source>
</reference>
<dbReference type="EMBL" id="CP044618">
    <property type="protein sequence ID" value="QRD90611.1"/>
    <property type="molecule type" value="Genomic_DNA"/>
</dbReference>
<evidence type="ECO:0000313" key="3">
    <source>
        <dbReference type="Proteomes" id="UP000596276"/>
    </source>
</evidence>
<evidence type="ECO:0000313" key="2">
    <source>
        <dbReference type="EMBL" id="QRD90611.1"/>
    </source>
</evidence>
<feature type="transmembrane region" description="Helical" evidence="1">
    <location>
        <begin position="94"/>
        <end position="117"/>
    </location>
</feature>
<dbReference type="Proteomes" id="UP000596276">
    <property type="component" value="Chromosome 4"/>
</dbReference>
<keyword evidence="3" id="KW-1185">Reference proteome</keyword>
<gene>
    <name evidence="2" type="ORF">F9C07_1581842</name>
</gene>
<keyword evidence="1" id="KW-0472">Membrane</keyword>
<proteinExistence type="predicted"/>
<keyword evidence="1" id="KW-1133">Transmembrane helix</keyword>
<keyword evidence="1" id="KW-0812">Transmembrane</keyword>
<evidence type="ECO:0000256" key="1">
    <source>
        <dbReference type="SAM" id="Phobius"/>
    </source>
</evidence>
<evidence type="ECO:0008006" key="4">
    <source>
        <dbReference type="Google" id="ProtNLM"/>
    </source>
</evidence>
<dbReference type="VEuPathDB" id="FungiDB:F9C07_1581842"/>
<accession>A0A7U2QZJ9</accession>
<feature type="transmembrane region" description="Helical" evidence="1">
    <location>
        <begin position="68"/>
        <end position="88"/>
    </location>
</feature>
<protein>
    <recommendedName>
        <fullName evidence="4">Transmembrane protein</fullName>
    </recommendedName>
</protein>